<evidence type="ECO:0000256" key="1">
    <source>
        <dbReference type="SAM" id="MobiDB-lite"/>
    </source>
</evidence>
<gene>
    <name evidence="2" type="ORF">CRENBAI_011710</name>
</gene>
<dbReference type="Proteomes" id="UP001311232">
    <property type="component" value="Unassembled WGS sequence"/>
</dbReference>
<evidence type="ECO:0000313" key="3">
    <source>
        <dbReference type="Proteomes" id="UP001311232"/>
    </source>
</evidence>
<accession>A0AAV9S7T3</accession>
<feature type="region of interest" description="Disordered" evidence="1">
    <location>
        <begin position="23"/>
        <end position="90"/>
    </location>
</feature>
<evidence type="ECO:0000313" key="2">
    <source>
        <dbReference type="EMBL" id="KAK5617155.1"/>
    </source>
</evidence>
<protein>
    <recommendedName>
        <fullName evidence="4">Secreted protein</fullName>
    </recommendedName>
</protein>
<organism evidence="2 3">
    <name type="scientific">Crenichthys baileyi</name>
    <name type="common">White River springfish</name>
    <dbReference type="NCBI Taxonomy" id="28760"/>
    <lineage>
        <taxon>Eukaryota</taxon>
        <taxon>Metazoa</taxon>
        <taxon>Chordata</taxon>
        <taxon>Craniata</taxon>
        <taxon>Vertebrata</taxon>
        <taxon>Euteleostomi</taxon>
        <taxon>Actinopterygii</taxon>
        <taxon>Neopterygii</taxon>
        <taxon>Teleostei</taxon>
        <taxon>Neoteleostei</taxon>
        <taxon>Acanthomorphata</taxon>
        <taxon>Ovalentaria</taxon>
        <taxon>Atherinomorphae</taxon>
        <taxon>Cyprinodontiformes</taxon>
        <taxon>Goodeidae</taxon>
        <taxon>Crenichthys</taxon>
    </lineage>
</organism>
<dbReference type="EMBL" id="JAHHUM010000801">
    <property type="protein sequence ID" value="KAK5617155.1"/>
    <property type="molecule type" value="Genomic_DNA"/>
</dbReference>
<sequence length="90" mass="9333">MAASLLSVYPRAAVATVAPCAGTGIPLSSAQTATPPGAESRPQAAQEPSPKATHTSQEWQQARHYNCNCSTHNQGTREAQPGKHPIAKSA</sequence>
<dbReference type="AlphaFoldDB" id="A0AAV9S7T3"/>
<proteinExistence type="predicted"/>
<feature type="compositionally biased region" description="Polar residues" evidence="1">
    <location>
        <begin position="67"/>
        <end position="77"/>
    </location>
</feature>
<keyword evidence="3" id="KW-1185">Reference proteome</keyword>
<name>A0AAV9S7T3_9TELE</name>
<reference evidence="2 3" key="1">
    <citation type="submission" date="2021-06" db="EMBL/GenBank/DDBJ databases">
        <authorList>
            <person name="Palmer J.M."/>
        </authorList>
    </citation>
    <scope>NUCLEOTIDE SEQUENCE [LARGE SCALE GENOMIC DNA]</scope>
    <source>
        <strain evidence="2 3">MEX-2019</strain>
        <tissue evidence="2">Muscle</tissue>
    </source>
</reference>
<comment type="caution">
    <text evidence="2">The sequence shown here is derived from an EMBL/GenBank/DDBJ whole genome shotgun (WGS) entry which is preliminary data.</text>
</comment>
<evidence type="ECO:0008006" key="4">
    <source>
        <dbReference type="Google" id="ProtNLM"/>
    </source>
</evidence>